<comment type="caution">
    <text evidence="1">The sequence shown here is derived from an EMBL/GenBank/DDBJ whole genome shotgun (WGS) entry which is preliminary data.</text>
</comment>
<reference evidence="1 2" key="1">
    <citation type="submission" date="2024-09" db="EMBL/GenBank/DDBJ databases">
        <title>Rethinking Asexuality: The Enigmatic Case of Functional Sexual Genes in Lepraria (Stereocaulaceae).</title>
        <authorList>
            <person name="Doellman M."/>
            <person name="Sun Y."/>
            <person name="Barcenas-Pena A."/>
            <person name="Lumbsch H.T."/>
            <person name="Grewe F."/>
        </authorList>
    </citation>
    <scope>NUCLEOTIDE SEQUENCE [LARGE SCALE GENOMIC DNA]</scope>
    <source>
        <strain evidence="1 2">Grewe 0041</strain>
    </source>
</reference>
<protein>
    <submittedName>
        <fullName evidence="1">Uncharacterized protein</fullName>
    </submittedName>
</protein>
<gene>
    <name evidence="1" type="ORF">ABVK25_011901</name>
</gene>
<dbReference type="EMBL" id="JBHFEH010000127">
    <property type="protein sequence ID" value="KAL2045949.1"/>
    <property type="molecule type" value="Genomic_DNA"/>
</dbReference>
<proteinExistence type="predicted"/>
<evidence type="ECO:0000313" key="2">
    <source>
        <dbReference type="Proteomes" id="UP001590951"/>
    </source>
</evidence>
<keyword evidence="2" id="KW-1185">Reference proteome</keyword>
<organism evidence="1 2">
    <name type="scientific">Lepraria finkii</name>
    <dbReference type="NCBI Taxonomy" id="1340010"/>
    <lineage>
        <taxon>Eukaryota</taxon>
        <taxon>Fungi</taxon>
        <taxon>Dikarya</taxon>
        <taxon>Ascomycota</taxon>
        <taxon>Pezizomycotina</taxon>
        <taxon>Lecanoromycetes</taxon>
        <taxon>OSLEUM clade</taxon>
        <taxon>Lecanoromycetidae</taxon>
        <taxon>Lecanorales</taxon>
        <taxon>Lecanorineae</taxon>
        <taxon>Stereocaulaceae</taxon>
        <taxon>Lepraria</taxon>
    </lineage>
</organism>
<sequence>MVTFHADPNALHLSIPGIDPLLTWTEGAKFKLLVEFCAVSDETLLLRLEYDSQIFFLTHVRRIQKLVLEALEVLMMEMPFAEARARLRRIDEEAMAVDEAAPITADKMAVDPDVAFGTKLSDL</sequence>
<dbReference type="Proteomes" id="UP001590951">
    <property type="component" value="Unassembled WGS sequence"/>
</dbReference>
<accession>A0ABR4AMN9</accession>
<name>A0ABR4AMN9_9LECA</name>
<evidence type="ECO:0000313" key="1">
    <source>
        <dbReference type="EMBL" id="KAL2045949.1"/>
    </source>
</evidence>